<dbReference type="Proteomes" id="UP000639772">
    <property type="component" value="Chromosome 13"/>
</dbReference>
<dbReference type="InterPro" id="IPR001128">
    <property type="entry name" value="Cyt_P450"/>
</dbReference>
<evidence type="ECO:0000256" key="6">
    <source>
        <dbReference type="ARBA" id="ARBA00023002"/>
    </source>
</evidence>
<dbReference type="AlphaFoldDB" id="A0A835PMS8"/>
<name>A0A835PMS8_VANPL</name>
<proteinExistence type="inferred from homology"/>
<dbReference type="GO" id="GO:0005506">
    <property type="term" value="F:iron ion binding"/>
    <property type="evidence" value="ECO:0007669"/>
    <property type="project" value="InterPro"/>
</dbReference>
<comment type="similarity">
    <text evidence="2">Belongs to the cytochrome P450 family.</text>
</comment>
<dbReference type="InterPro" id="IPR036396">
    <property type="entry name" value="Cyt_P450_sf"/>
</dbReference>
<evidence type="ECO:0000256" key="8">
    <source>
        <dbReference type="ARBA" id="ARBA00023136"/>
    </source>
</evidence>
<keyword evidence="5" id="KW-1133">Transmembrane helix</keyword>
<keyword evidence="3" id="KW-0812">Transmembrane</keyword>
<evidence type="ECO:0000256" key="11">
    <source>
        <dbReference type="ARBA" id="ARBA00049170"/>
    </source>
</evidence>
<evidence type="ECO:0000256" key="7">
    <source>
        <dbReference type="ARBA" id="ARBA00023004"/>
    </source>
</evidence>
<evidence type="ECO:0000256" key="2">
    <source>
        <dbReference type="ARBA" id="ARBA00010617"/>
    </source>
</evidence>
<dbReference type="GO" id="GO:0016705">
    <property type="term" value="F:oxidoreductase activity, acting on paired donors, with incorporation or reduction of molecular oxygen"/>
    <property type="evidence" value="ECO:0007669"/>
    <property type="project" value="InterPro"/>
</dbReference>
<dbReference type="EMBL" id="JADCNM010000013">
    <property type="protein sequence ID" value="KAG0456875.1"/>
    <property type="molecule type" value="Genomic_DNA"/>
</dbReference>
<dbReference type="GO" id="GO:0016020">
    <property type="term" value="C:membrane"/>
    <property type="evidence" value="ECO:0007669"/>
    <property type="project" value="UniProtKB-SubCell"/>
</dbReference>
<reference evidence="12 13" key="1">
    <citation type="journal article" date="2020" name="Nat. Food">
        <title>A phased Vanilla planifolia genome enables genetic improvement of flavour and production.</title>
        <authorList>
            <person name="Hasing T."/>
            <person name="Tang H."/>
            <person name="Brym M."/>
            <person name="Khazi F."/>
            <person name="Huang T."/>
            <person name="Chambers A.H."/>
        </authorList>
    </citation>
    <scope>NUCLEOTIDE SEQUENCE [LARGE SCALE GENOMIC DNA]</scope>
    <source>
        <tissue evidence="12">Leaf</tissue>
    </source>
</reference>
<evidence type="ECO:0000313" key="13">
    <source>
        <dbReference type="Proteomes" id="UP000639772"/>
    </source>
</evidence>
<gene>
    <name evidence="12" type="ORF">HPP92_024663</name>
</gene>
<evidence type="ECO:0000256" key="4">
    <source>
        <dbReference type="ARBA" id="ARBA00022723"/>
    </source>
</evidence>
<accession>A0A835PMS8</accession>
<dbReference type="PANTHER" id="PTHR24296">
    <property type="entry name" value="CYTOCHROME P450"/>
    <property type="match status" value="1"/>
</dbReference>
<dbReference type="EC" id="1.14.19.50" evidence="9"/>
<dbReference type="OrthoDB" id="1743734at2759"/>
<dbReference type="GO" id="GO:0004497">
    <property type="term" value="F:monooxygenase activity"/>
    <property type="evidence" value="ECO:0007669"/>
    <property type="project" value="InterPro"/>
</dbReference>
<keyword evidence="6" id="KW-0560">Oxidoreductase</keyword>
<evidence type="ECO:0000256" key="10">
    <source>
        <dbReference type="ARBA" id="ARBA00048529"/>
    </source>
</evidence>
<dbReference type="Pfam" id="PF00067">
    <property type="entry name" value="p450"/>
    <property type="match status" value="1"/>
</dbReference>
<evidence type="ECO:0000313" key="12">
    <source>
        <dbReference type="EMBL" id="KAG0456875.1"/>
    </source>
</evidence>
<evidence type="ECO:0000256" key="1">
    <source>
        <dbReference type="ARBA" id="ARBA00004167"/>
    </source>
</evidence>
<organism evidence="12 13">
    <name type="scientific">Vanilla planifolia</name>
    <name type="common">Vanilla</name>
    <dbReference type="NCBI Taxonomy" id="51239"/>
    <lineage>
        <taxon>Eukaryota</taxon>
        <taxon>Viridiplantae</taxon>
        <taxon>Streptophyta</taxon>
        <taxon>Embryophyta</taxon>
        <taxon>Tracheophyta</taxon>
        <taxon>Spermatophyta</taxon>
        <taxon>Magnoliopsida</taxon>
        <taxon>Liliopsida</taxon>
        <taxon>Asparagales</taxon>
        <taxon>Orchidaceae</taxon>
        <taxon>Vanilloideae</taxon>
        <taxon>Vanilleae</taxon>
        <taxon>Vanilla</taxon>
    </lineage>
</organism>
<dbReference type="SUPFAM" id="SSF48264">
    <property type="entry name" value="Cytochrome P450"/>
    <property type="match status" value="1"/>
</dbReference>
<sequence length="144" mass="16835">MFYGKLRLEARLKRKQKVIYEFVFQLINKRENRRKAESNSEGYLCKHLSLFCCMLCKNPVVQEKIVAEIQWLVGPQTTPFNIDAFVDRLREKELDRMQYLHAALTETLRLFLVVPLDKILCGDKCLLQNAAGDDLLPEGFKNIK</sequence>
<comment type="catalytic activity">
    <reaction evidence="11">
        <text>4'-O-methylnorbelladine + reduced [NADPH--hemoprotein reductase] + O2 = (10bR,4aS)-noroxomaritidine + oxidized [NADPH--hemoprotein reductase] + 2 H2O + H(+)</text>
        <dbReference type="Rhea" id="RHEA:51260"/>
        <dbReference type="Rhea" id="RHEA-COMP:11964"/>
        <dbReference type="Rhea" id="RHEA-COMP:11965"/>
        <dbReference type="ChEBI" id="CHEBI:15377"/>
        <dbReference type="ChEBI" id="CHEBI:15378"/>
        <dbReference type="ChEBI" id="CHEBI:15379"/>
        <dbReference type="ChEBI" id="CHEBI:57618"/>
        <dbReference type="ChEBI" id="CHEBI:58210"/>
        <dbReference type="ChEBI" id="CHEBI:133993"/>
        <dbReference type="ChEBI" id="CHEBI:133995"/>
        <dbReference type="EC" id="1.14.19.50"/>
    </reaction>
</comment>
<comment type="caution">
    <text evidence="12">The sequence shown here is derived from an EMBL/GenBank/DDBJ whole genome shotgun (WGS) entry which is preliminary data.</text>
</comment>
<evidence type="ECO:0000256" key="3">
    <source>
        <dbReference type="ARBA" id="ARBA00022692"/>
    </source>
</evidence>
<dbReference type="GO" id="GO:0020037">
    <property type="term" value="F:heme binding"/>
    <property type="evidence" value="ECO:0007669"/>
    <property type="project" value="InterPro"/>
</dbReference>
<protein>
    <recommendedName>
        <fullName evidence="9">noroxomaritidine synthase</fullName>
        <ecNumber evidence="9">1.14.19.50</ecNumber>
    </recommendedName>
</protein>
<keyword evidence="4" id="KW-0479">Metal-binding</keyword>
<evidence type="ECO:0000256" key="5">
    <source>
        <dbReference type="ARBA" id="ARBA00022989"/>
    </source>
</evidence>
<dbReference type="Gene3D" id="1.10.630.10">
    <property type="entry name" value="Cytochrome P450"/>
    <property type="match status" value="1"/>
</dbReference>
<comment type="catalytic activity">
    <reaction evidence="10">
        <text>4'-O-methylnorbelladine + reduced [NADPH--hemoprotein reductase] + O2 = (10bS,4aR)-noroxomaritidine + oxidized [NADPH--hemoprotein reductase] + 2 H2O + H(+)</text>
        <dbReference type="Rhea" id="RHEA:51264"/>
        <dbReference type="Rhea" id="RHEA-COMP:11964"/>
        <dbReference type="Rhea" id="RHEA-COMP:11965"/>
        <dbReference type="ChEBI" id="CHEBI:15377"/>
        <dbReference type="ChEBI" id="CHEBI:15378"/>
        <dbReference type="ChEBI" id="CHEBI:15379"/>
        <dbReference type="ChEBI" id="CHEBI:57618"/>
        <dbReference type="ChEBI" id="CHEBI:58210"/>
        <dbReference type="ChEBI" id="CHEBI:133993"/>
        <dbReference type="ChEBI" id="CHEBI:133996"/>
        <dbReference type="EC" id="1.14.19.50"/>
    </reaction>
</comment>
<keyword evidence="8" id="KW-0472">Membrane</keyword>
<keyword evidence="7" id="KW-0408">Iron</keyword>
<evidence type="ECO:0000256" key="9">
    <source>
        <dbReference type="ARBA" id="ARBA00039071"/>
    </source>
</evidence>
<comment type="subcellular location">
    <subcellularLocation>
        <location evidence="1">Membrane</location>
        <topology evidence="1">Single-pass membrane protein</topology>
    </subcellularLocation>
</comment>